<dbReference type="PANTHER" id="PTHR21494:SF2">
    <property type="entry name" value="NUCLEIC ACID BINDING PROTEIN"/>
    <property type="match status" value="1"/>
</dbReference>
<feature type="region of interest" description="Disordered" evidence="1">
    <location>
        <begin position="784"/>
        <end position="841"/>
    </location>
</feature>
<evidence type="ECO:0000256" key="1">
    <source>
        <dbReference type="SAM" id="MobiDB-lite"/>
    </source>
</evidence>
<feature type="compositionally biased region" description="Pro residues" evidence="1">
    <location>
        <begin position="789"/>
        <end position="821"/>
    </location>
</feature>
<accession>A0ABR2MLJ3</accession>
<feature type="region of interest" description="Disordered" evidence="1">
    <location>
        <begin position="1"/>
        <end position="29"/>
    </location>
</feature>
<dbReference type="Pfam" id="PF07744">
    <property type="entry name" value="SPOC"/>
    <property type="match status" value="1"/>
</dbReference>
<dbReference type="CDD" id="cd21546">
    <property type="entry name" value="SPOC_FPA-like"/>
    <property type="match status" value="1"/>
</dbReference>
<feature type="domain" description="Spen paralogue and orthologue SPOC C-terminal" evidence="2">
    <location>
        <begin position="836"/>
        <end position="978"/>
    </location>
</feature>
<sequence length="986" mass="109211">MASLAEQQPVKKRKLYESPKDPTATQRPTAAFPLSPEDILRRRRNKEEIRNLYECYKRIKFCVFRKDPRLMADLEQAYLSLITASRGCTSVQRIVAELIPRYATFCPTALEAAAKVSINMYNWSLVILMRGEDLDGVAYQTAKACIFGLVDICSTATSEAPTSSVIRGICASVFQNVLIFFTSSFEGKEIYGIRNKEILMLQDPIENFCALKQEKEDDSESSLNKLFKYGALCLLRIFFSFPKNLLAACFELITTSGADADNKHGQYFLDQVTSPLKADVLSHTPNKKNDGAPLSMDLASTSVDCEVLDEGKCVSGDIVAESTPCSSKNCFMGMVISREPSLKDWILARYKKLTESPSTHDALGISSYLEKVLGPVQELIKESVYEQSDEENFDSSSHALRHAIYRKVIHDDNLGDLSRKDHASEQESSFGKAACMESITPKRATHNLQSQKSVHLSDVDIEISNRGLFCEGEISESINKLEIGTFEDSHLGKSSRPNGSASNISVSAISRGLPGKVPNQWSKDDVLHGMLRKGVRSPKMVTDLTSESALLLEFGSAEDATAAMTHIRHLYVKSLNTSCLQTTVLFTQKIDRGIWGLFHIMMNAKPIREAQRAQENFIHELASPRAKMEKSGTTVLKGHDIQSNWSVKGITEFVNVGSRELERSISMELPLSGTPTSSHTAEAVWPYSKTETGAQLFVHGTMPYAHGSSVIPPPIHSTPSIRPFYSSNNSWDNPSLNPSFIMLPHDRRHLSSHTPLPFIPSSITPLSHIPTGSIQRFDRTVNVSTMPTLIPPPPLPSSPPPLPPSLPPPIPPPPTSPPPISQPTHETTKMRSGKLSQQHQWQGTLSKSGVHYCTLYATREGSLTCKYINAGPEPAEWPAKLDVTKRTDFRHVRTTFGNIPPHRREVCRLLPSTTSDNKGFNDFISYLRQRECAGVIKIPAARSMRARLLFILPHSLELCSMLGIPPQPTESLIALVLPKETGSELP</sequence>
<dbReference type="InterPro" id="IPR012921">
    <property type="entry name" value="SPOC_C"/>
</dbReference>
<dbReference type="PANTHER" id="PTHR21494">
    <property type="entry name" value="ACTIVATING SIGNAL COINTEGRATOR 1 COMPLEX SUBUNIT 2 ASC-1 COMPLEX SUBUNIT P100"/>
    <property type="match status" value="1"/>
</dbReference>
<protein>
    <recommendedName>
        <fullName evidence="2">Spen paralogue and orthologue SPOC C-terminal domain-containing protein</fullName>
    </recommendedName>
</protein>
<reference evidence="3 4" key="1">
    <citation type="journal article" date="2022" name="Nat. Plants">
        <title>Genomes of leafy and leafless Platanthera orchids illuminate the evolution of mycoheterotrophy.</title>
        <authorList>
            <person name="Li M.H."/>
            <person name="Liu K.W."/>
            <person name="Li Z."/>
            <person name="Lu H.C."/>
            <person name="Ye Q.L."/>
            <person name="Zhang D."/>
            <person name="Wang J.Y."/>
            <person name="Li Y.F."/>
            <person name="Zhong Z.M."/>
            <person name="Liu X."/>
            <person name="Yu X."/>
            <person name="Liu D.K."/>
            <person name="Tu X.D."/>
            <person name="Liu B."/>
            <person name="Hao Y."/>
            <person name="Liao X.Y."/>
            <person name="Jiang Y.T."/>
            <person name="Sun W.H."/>
            <person name="Chen J."/>
            <person name="Chen Y.Q."/>
            <person name="Ai Y."/>
            <person name="Zhai J.W."/>
            <person name="Wu S.S."/>
            <person name="Zhou Z."/>
            <person name="Hsiao Y.Y."/>
            <person name="Wu W.L."/>
            <person name="Chen Y.Y."/>
            <person name="Lin Y.F."/>
            <person name="Hsu J.L."/>
            <person name="Li C.Y."/>
            <person name="Wang Z.W."/>
            <person name="Zhao X."/>
            <person name="Zhong W.Y."/>
            <person name="Ma X.K."/>
            <person name="Ma L."/>
            <person name="Huang J."/>
            <person name="Chen G.Z."/>
            <person name="Huang M.Z."/>
            <person name="Huang L."/>
            <person name="Peng D.H."/>
            <person name="Luo Y.B."/>
            <person name="Zou S.Q."/>
            <person name="Chen S.P."/>
            <person name="Lan S."/>
            <person name="Tsai W.C."/>
            <person name="Van de Peer Y."/>
            <person name="Liu Z.J."/>
        </authorList>
    </citation>
    <scope>NUCLEOTIDE SEQUENCE [LARGE SCALE GENOMIC DNA]</scope>
    <source>
        <strain evidence="3">Lor288</strain>
    </source>
</reference>
<evidence type="ECO:0000313" key="4">
    <source>
        <dbReference type="Proteomes" id="UP001412067"/>
    </source>
</evidence>
<organism evidence="3 4">
    <name type="scientific">Platanthera guangdongensis</name>
    <dbReference type="NCBI Taxonomy" id="2320717"/>
    <lineage>
        <taxon>Eukaryota</taxon>
        <taxon>Viridiplantae</taxon>
        <taxon>Streptophyta</taxon>
        <taxon>Embryophyta</taxon>
        <taxon>Tracheophyta</taxon>
        <taxon>Spermatophyta</taxon>
        <taxon>Magnoliopsida</taxon>
        <taxon>Liliopsida</taxon>
        <taxon>Asparagales</taxon>
        <taxon>Orchidaceae</taxon>
        <taxon>Orchidoideae</taxon>
        <taxon>Orchideae</taxon>
        <taxon>Orchidinae</taxon>
        <taxon>Platanthera</taxon>
    </lineage>
</organism>
<name>A0ABR2MLJ3_9ASPA</name>
<gene>
    <name evidence="3" type="ORF">KSP40_PGU019155</name>
</gene>
<evidence type="ECO:0000313" key="3">
    <source>
        <dbReference type="EMBL" id="KAK8964554.1"/>
    </source>
</evidence>
<dbReference type="EMBL" id="JBBWWR010000007">
    <property type="protein sequence ID" value="KAK8964554.1"/>
    <property type="molecule type" value="Genomic_DNA"/>
</dbReference>
<keyword evidence="4" id="KW-1185">Reference proteome</keyword>
<dbReference type="InterPro" id="IPR052586">
    <property type="entry name" value="ASCC2"/>
</dbReference>
<dbReference type="Proteomes" id="UP001412067">
    <property type="component" value="Unassembled WGS sequence"/>
</dbReference>
<comment type="caution">
    <text evidence="3">The sequence shown here is derived from an EMBL/GenBank/DDBJ whole genome shotgun (WGS) entry which is preliminary data.</text>
</comment>
<proteinExistence type="predicted"/>
<evidence type="ECO:0000259" key="2">
    <source>
        <dbReference type="Pfam" id="PF07744"/>
    </source>
</evidence>